<dbReference type="WBParaSite" id="nRc.2.0.1.t39835-RA">
    <property type="protein sequence ID" value="nRc.2.0.1.t39835-RA"/>
    <property type="gene ID" value="nRc.2.0.1.g39835"/>
</dbReference>
<accession>A0A915KP57</accession>
<organism evidence="2 3">
    <name type="scientific">Romanomermis culicivorax</name>
    <name type="common">Nematode worm</name>
    <dbReference type="NCBI Taxonomy" id="13658"/>
    <lineage>
        <taxon>Eukaryota</taxon>
        <taxon>Metazoa</taxon>
        <taxon>Ecdysozoa</taxon>
        <taxon>Nematoda</taxon>
        <taxon>Enoplea</taxon>
        <taxon>Dorylaimia</taxon>
        <taxon>Mermithida</taxon>
        <taxon>Mermithoidea</taxon>
        <taxon>Mermithidae</taxon>
        <taxon>Romanomermis</taxon>
    </lineage>
</organism>
<keyword evidence="2" id="KW-1185">Reference proteome</keyword>
<reference evidence="3" key="1">
    <citation type="submission" date="2022-11" db="UniProtKB">
        <authorList>
            <consortium name="WormBaseParasite"/>
        </authorList>
    </citation>
    <scope>IDENTIFICATION</scope>
</reference>
<protein>
    <submittedName>
        <fullName evidence="3">Uncharacterized protein</fullName>
    </submittedName>
</protein>
<dbReference type="Proteomes" id="UP000887565">
    <property type="component" value="Unplaced"/>
</dbReference>
<evidence type="ECO:0000313" key="2">
    <source>
        <dbReference type="Proteomes" id="UP000887565"/>
    </source>
</evidence>
<evidence type="ECO:0000313" key="3">
    <source>
        <dbReference type="WBParaSite" id="nRc.2.0.1.t39835-RA"/>
    </source>
</evidence>
<sequence length="75" mass="8622">MRAAAPLTTAGRVEKRRFTRGYSTTEHLLGREDKKVDPVKNVNTTSTEIKRKKIEMKEKTTGGTYKSKREKKQKP</sequence>
<feature type="compositionally biased region" description="Basic and acidic residues" evidence="1">
    <location>
        <begin position="28"/>
        <end position="38"/>
    </location>
</feature>
<feature type="compositionally biased region" description="Basic residues" evidence="1">
    <location>
        <begin position="66"/>
        <end position="75"/>
    </location>
</feature>
<evidence type="ECO:0000256" key="1">
    <source>
        <dbReference type="SAM" id="MobiDB-lite"/>
    </source>
</evidence>
<dbReference type="AlphaFoldDB" id="A0A915KP57"/>
<name>A0A915KP57_ROMCU</name>
<proteinExistence type="predicted"/>
<feature type="region of interest" description="Disordered" evidence="1">
    <location>
        <begin position="1"/>
        <end position="75"/>
    </location>
</feature>